<dbReference type="InterPro" id="IPR009057">
    <property type="entry name" value="Homeodomain-like_sf"/>
</dbReference>
<feature type="domain" description="Homeobox" evidence="12">
    <location>
        <begin position="64"/>
        <end position="129"/>
    </location>
</feature>
<evidence type="ECO:0000259" key="12">
    <source>
        <dbReference type="PROSITE" id="PS50071"/>
    </source>
</evidence>
<dbReference type="PANTHER" id="PTHR47288:SF2">
    <property type="entry name" value="WUSCHEL-RELATED HOMEOBOX 12"/>
    <property type="match status" value="1"/>
</dbReference>
<feature type="compositionally biased region" description="Pro residues" evidence="11">
    <location>
        <begin position="148"/>
        <end position="157"/>
    </location>
</feature>
<evidence type="ECO:0000256" key="11">
    <source>
        <dbReference type="SAM" id="MobiDB-lite"/>
    </source>
</evidence>
<dbReference type="FunFam" id="1.10.10.60:FF:000118">
    <property type="entry name" value="WUSCHEL-related homeobox 11"/>
    <property type="match status" value="1"/>
</dbReference>
<evidence type="ECO:0000313" key="13">
    <source>
        <dbReference type="EMBL" id="KQK04862.2"/>
    </source>
</evidence>
<dbReference type="AlphaFoldDB" id="A0A0Q3MKL3"/>
<dbReference type="PANTHER" id="PTHR47288">
    <property type="entry name" value="WUSCHEL-RELATED HOMEOBOX 9"/>
    <property type="match status" value="1"/>
</dbReference>
<keyword evidence="7 9" id="KW-0539">Nucleus</keyword>
<feature type="region of interest" description="Disordered" evidence="11">
    <location>
        <begin position="128"/>
        <end position="191"/>
    </location>
</feature>
<evidence type="ECO:0000256" key="7">
    <source>
        <dbReference type="ARBA" id="ARBA00023242"/>
    </source>
</evidence>
<dbReference type="Pfam" id="PF00046">
    <property type="entry name" value="Homeodomain"/>
    <property type="match status" value="1"/>
</dbReference>
<dbReference type="SMART" id="SM00389">
    <property type="entry name" value="HOX"/>
    <property type="match status" value="1"/>
</dbReference>
<proteinExistence type="inferred from homology"/>
<evidence type="ECO:0000256" key="9">
    <source>
        <dbReference type="PROSITE-ProRule" id="PRU00108"/>
    </source>
</evidence>
<dbReference type="EnsemblPlants" id="KQK04862">
    <property type="protein sequence ID" value="KQK04862"/>
    <property type="gene ID" value="BRADI_2g16444v3"/>
</dbReference>
<reference evidence="14" key="3">
    <citation type="submission" date="2018-08" db="UniProtKB">
        <authorList>
            <consortium name="EnsemblPlants"/>
        </authorList>
    </citation>
    <scope>IDENTIFICATION</scope>
    <source>
        <strain evidence="14">cv. Bd21</strain>
    </source>
</reference>
<dbReference type="GO" id="GO:0050793">
    <property type="term" value="P:regulation of developmental process"/>
    <property type="evidence" value="ECO:0007669"/>
    <property type="project" value="InterPro"/>
</dbReference>
<name>A0A0Q3MKL3_BRADI</name>
<protein>
    <recommendedName>
        <fullName evidence="12">Homeobox domain-containing protein</fullName>
    </recommendedName>
</protein>
<dbReference type="SUPFAM" id="SSF46689">
    <property type="entry name" value="Homeodomain-like"/>
    <property type="match status" value="1"/>
</dbReference>
<keyword evidence="6" id="KW-0804">Transcription</keyword>
<feature type="region of interest" description="Disordered" evidence="11">
    <location>
        <begin position="19"/>
        <end position="74"/>
    </location>
</feature>
<feature type="compositionally biased region" description="Polar residues" evidence="11">
    <location>
        <begin position="23"/>
        <end position="34"/>
    </location>
</feature>
<comment type="similarity">
    <text evidence="8">Belongs to the WUS homeobox family.</text>
</comment>
<dbReference type="InterPro" id="IPR001356">
    <property type="entry name" value="HD"/>
</dbReference>
<dbReference type="GO" id="GO:0003700">
    <property type="term" value="F:DNA-binding transcription factor activity"/>
    <property type="evidence" value="ECO:0007669"/>
    <property type="project" value="InterPro"/>
</dbReference>
<feature type="compositionally biased region" description="Low complexity" evidence="11">
    <location>
        <begin position="37"/>
        <end position="57"/>
    </location>
</feature>
<dbReference type="EMBL" id="CM000881">
    <property type="protein sequence ID" value="KQK04862.2"/>
    <property type="molecule type" value="Genomic_DNA"/>
</dbReference>
<evidence type="ECO:0000256" key="4">
    <source>
        <dbReference type="ARBA" id="ARBA00023125"/>
    </source>
</evidence>
<feature type="compositionally biased region" description="Basic and acidic residues" evidence="11">
    <location>
        <begin position="60"/>
        <end position="69"/>
    </location>
</feature>
<gene>
    <name evidence="13" type="ORF">BRADI_2g16444v3</name>
</gene>
<evidence type="ECO:0000256" key="2">
    <source>
        <dbReference type="ARBA" id="ARBA00022473"/>
    </source>
</evidence>
<keyword evidence="3" id="KW-0805">Transcription regulation</keyword>
<accession>A0A0Q3MKL3</accession>
<keyword evidence="4 9" id="KW-0238">DNA-binding</keyword>
<dbReference type="InParanoid" id="A0A0Q3MKL3"/>
<dbReference type="Proteomes" id="UP000008810">
    <property type="component" value="Chromosome 2"/>
</dbReference>
<keyword evidence="5 9" id="KW-0371">Homeobox</keyword>
<dbReference type="Gene3D" id="1.10.10.60">
    <property type="entry name" value="Homeodomain-like"/>
    <property type="match status" value="1"/>
</dbReference>
<keyword evidence="15" id="KW-1185">Reference proteome</keyword>
<dbReference type="STRING" id="15368.A0A0Q3MKL3"/>
<reference evidence="13 14" key="1">
    <citation type="journal article" date="2010" name="Nature">
        <title>Genome sequencing and analysis of the model grass Brachypodium distachyon.</title>
        <authorList>
            <consortium name="International Brachypodium Initiative"/>
        </authorList>
    </citation>
    <scope>NUCLEOTIDE SEQUENCE [LARGE SCALE GENOMIC DNA]</scope>
    <source>
        <strain evidence="13 14">Bd21</strain>
    </source>
</reference>
<reference evidence="13" key="2">
    <citation type="submission" date="2017-06" db="EMBL/GenBank/DDBJ databases">
        <title>WGS assembly of Brachypodium distachyon.</title>
        <authorList>
            <consortium name="The International Brachypodium Initiative"/>
            <person name="Lucas S."/>
            <person name="Harmon-Smith M."/>
            <person name="Lail K."/>
            <person name="Tice H."/>
            <person name="Grimwood J."/>
            <person name="Bruce D."/>
            <person name="Barry K."/>
            <person name="Shu S."/>
            <person name="Lindquist E."/>
            <person name="Wang M."/>
            <person name="Pitluck S."/>
            <person name="Vogel J.P."/>
            <person name="Garvin D.F."/>
            <person name="Mockler T.C."/>
            <person name="Schmutz J."/>
            <person name="Rokhsar D."/>
            <person name="Bevan M.W."/>
        </authorList>
    </citation>
    <scope>NUCLEOTIDE SEQUENCE</scope>
    <source>
        <strain evidence="13">Bd21</strain>
    </source>
</reference>
<dbReference type="OrthoDB" id="1935198at2759"/>
<evidence type="ECO:0000256" key="6">
    <source>
        <dbReference type="ARBA" id="ARBA00023163"/>
    </source>
</evidence>
<dbReference type="InterPro" id="IPR044557">
    <property type="entry name" value="WOX8/9-like"/>
</dbReference>
<evidence type="ECO:0000256" key="5">
    <source>
        <dbReference type="ARBA" id="ARBA00023155"/>
    </source>
</evidence>
<dbReference type="GO" id="GO:0005634">
    <property type="term" value="C:nucleus"/>
    <property type="evidence" value="ECO:0000318"/>
    <property type="project" value="GO_Central"/>
</dbReference>
<comment type="subcellular location">
    <subcellularLocation>
        <location evidence="1 9 10">Nucleus</location>
    </subcellularLocation>
</comment>
<feature type="compositionally biased region" description="Low complexity" evidence="11">
    <location>
        <begin position="165"/>
        <end position="181"/>
    </location>
</feature>
<feature type="DNA-binding region" description="Homeobox" evidence="9">
    <location>
        <begin position="66"/>
        <end position="130"/>
    </location>
</feature>
<feature type="compositionally biased region" description="Low complexity" evidence="11">
    <location>
        <begin position="133"/>
        <end position="147"/>
    </location>
</feature>
<dbReference type="GO" id="GO:0048731">
    <property type="term" value="P:system development"/>
    <property type="evidence" value="ECO:0007669"/>
    <property type="project" value="UniProtKB-ARBA"/>
</dbReference>
<organism evidence="13">
    <name type="scientific">Brachypodium distachyon</name>
    <name type="common">Purple false brome</name>
    <name type="synonym">Trachynia distachya</name>
    <dbReference type="NCBI Taxonomy" id="15368"/>
    <lineage>
        <taxon>Eukaryota</taxon>
        <taxon>Viridiplantae</taxon>
        <taxon>Streptophyta</taxon>
        <taxon>Embryophyta</taxon>
        <taxon>Tracheophyta</taxon>
        <taxon>Spermatophyta</taxon>
        <taxon>Magnoliopsida</taxon>
        <taxon>Liliopsida</taxon>
        <taxon>Poales</taxon>
        <taxon>Poaceae</taxon>
        <taxon>BOP clade</taxon>
        <taxon>Pooideae</taxon>
        <taxon>Stipodae</taxon>
        <taxon>Brachypodieae</taxon>
        <taxon>Brachypodium</taxon>
    </lineage>
</organism>
<dbReference type="PROSITE" id="PS50071">
    <property type="entry name" value="HOMEOBOX_2"/>
    <property type="match status" value="1"/>
</dbReference>
<dbReference type="Gramene" id="KQK04862">
    <property type="protein sequence ID" value="KQK04862"/>
    <property type="gene ID" value="BRADI_2g16444v3"/>
</dbReference>
<evidence type="ECO:0000313" key="14">
    <source>
        <dbReference type="EnsemblPlants" id="KQK04862"/>
    </source>
</evidence>
<keyword evidence="2" id="KW-0217">Developmental protein</keyword>
<evidence type="ECO:0000256" key="1">
    <source>
        <dbReference type="ARBA" id="ARBA00004123"/>
    </source>
</evidence>
<evidence type="ECO:0000313" key="15">
    <source>
        <dbReference type="Proteomes" id="UP000008810"/>
    </source>
</evidence>
<dbReference type="GO" id="GO:1905393">
    <property type="term" value="P:plant organ formation"/>
    <property type="evidence" value="ECO:0007669"/>
    <property type="project" value="UniProtKB-ARBA"/>
</dbReference>
<sequence>MASSNKHWPSMFRANPACGFEQYQPQSDLMNNDNPHSHGSSPSSLLSGSKPSLLSSGMDQEGRSTETKARWSPRPEQIRILEAIFNAGVVNPPRDEIRRIRARLQEFGPVADANVFYWFQNRKSRTKHKLRQAAASAARASSSSSSPAPAPPVTPPPPRKHLVLGSNNSSSSSSSDRSSGSSSGGGKAASVVKPPSAAMAADLFAPLSGCSQLYYNRHPMLTAAPEPQPAPLTLQWPPPSQSQQQYSYYLPATELGGVVLGSGSGHAHAHAQAPSMASPGAAALLDGALGLTQDSIDGMSSYAAVKGPCDTNGQFSINAAAASVGVSDAMMSAAVFTEEEDKASWLGGGRLLHYASAAATSDVVSTAAPLSVNAAPSSALTDQLVLQELLDAGMIGGGGVPMATVVVMAAAGPDAGAAVQCYSVPAMARLDVARLFGEAALLLRHTGEPVPVDAARGVTLDHGALYYVLV</sequence>
<evidence type="ECO:0000256" key="10">
    <source>
        <dbReference type="RuleBase" id="RU000682"/>
    </source>
</evidence>
<dbReference type="CDD" id="cd00086">
    <property type="entry name" value="homeodomain"/>
    <property type="match status" value="1"/>
</dbReference>
<evidence type="ECO:0000256" key="8">
    <source>
        <dbReference type="ARBA" id="ARBA00024040"/>
    </source>
</evidence>
<evidence type="ECO:0000256" key="3">
    <source>
        <dbReference type="ARBA" id="ARBA00023015"/>
    </source>
</evidence>
<dbReference type="GO" id="GO:0000976">
    <property type="term" value="F:transcription cis-regulatory region binding"/>
    <property type="evidence" value="ECO:0000318"/>
    <property type="project" value="GO_Central"/>
</dbReference>